<comment type="caution">
    <text evidence="3">The sequence shown here is derived from an EMBL/GenBank/DDBJ whole genome shotgun (WGS) entry which is preliminary data.</text>
</comment>
<keyword evidence="2" id="KW-0732">Signal</keyword>
<dbReference type="Proteomes" id="UP001054252">
    <property type="component" value="Unassembled WGS sequence"/>
</dbReference>
<accession>A0AAV5IHK2</accession>
<evidence type="ECO:0000256" key="1">
    <source>
        <dbReference type="SAM" id="Phobius"/>
    </source>
</evidence>
<gene>
    <name evidence="3" type="ORF">SLEP1_g10747</name>
</gene>
<keyword evidence="4" id="KW-1185">Reference proteome</keyword>
<reference evidence="3 4" key="1">
    <citation type="journal article" date="2021" name="Commun. Biol.">
        <title>The genome of Shorea leprosula (Dipterocarpaceae) highlights the ecological relevance of drought in aseasonal tropical rainforests.</title>
        <authorList>
            <person name="Ng K.K.S."/>
            <person name="Kobayashi M.J."/>
            <person name="Fawcett J.A."/>
            <person name="Hatakeyama M."/>
            <person name="Paape T."/>
            <person name="Ng C.H."/>
            <person name="Ang C.C."/>
            <person name="Tnah L.H."/>
            <person name="Lee C.T."/>
            <person name="Nishiyama T."/>
            <person name="Sese J."/>
            <person name="O'Brien M.J."/>
            <person name="Copetti D."/>
            <person name="Mohd Noor M.I."/>
            <person name="Ong R.C."/>
            <person name="Putra M."/>
            <person name="Sireger I.Z."/>
            <person name="Indrioko S."/>
            <person name="Kosugi Y."/>
            <person name="Izuno A."/>
            <person name="Isagi Y."/>
            <person name="Lee S.L."/>
            <person name="Shimizu K.K."/>
        </authorList>
    </citation>
    <scope>NUCLEOTIDE SEQUENCE [LARGE SCALE GENOMIC DNA]</scope>
    <source>
        <strain evidence="3">214</strain>
    </source>
</reference>
<dbReference type="AlphaFoldDB" id="A0AAV5IHK2"/>
<name>A0AAV5IHK2_9ROSI</name>
<organism evidence="3 4">
    <name type="scientific">Rubroshorea leprosula</name>
    <dbReference type="NCBI Taxonomy" id="152421"/>
    <lineage>
        <taxon>Eukaryota</taxon>
        <taxon>Viridiplantae</taxon>
        <taxon>Streptophyta</taxon>
        <taxon>Embryophyta</taxon>
        <taxon>Tracheophyta</taxon>
        <taxon>Spermatophyta</taxon>
        <taxon>Magnoliopsida</taxon>
        <taxon>eudicotyledons</taxon>
        <taxon>Gunneridae</taxon>
        <taxon>Pentapetalae</taxon>
        <taxon>rosids</taxon>
        <taxon>malvids</taxon>
        <taxon>Malvales</taxon>
        <taxon>Dipterocarpaceae</taxon>
        <taxon>Rubroshorea</taxon>
    </lineage>
</organism>
<feature type="transmembrane region" description="Helical" evidence="1">
    <location>
        <begin position="51"/>
        <end position="75"/>
    </location>
</feature>
<protein>
    <recommendedName>
        <fullName evidence="5">Secreted peptide</fullName>
    </recommendedName>
</protein>
<keyword evidence="1" id="KW-1133">Transmembrane helix</keyword>
<evidence type="ECO:0000313" key="3">
    <source>
        <dbReference type="EMBL" id="GKU97621.1"/>
    </source>
</evidence>
<dbReference type="EMBL" id="BPVZ01000011">
    <property type="protein sequence ID" value="GKU97621.1"/>
    <property type="molecule type" value="Genomic_DNA"/>
</dbReference>
<sequence length="82" mass="8887">MWLFLLLLCNLPFAFICITFPPHFTNISSTFCSIGCCTLLRPCFGAAPPSFHFAATCAAFFPFAATYVAFFPFAASCAALTP</sequence>
<feature type="chain" id="PRO_5043842757" description="Secreted peptide" evidence="2">
    <location>
        <begin position="17"/>
        <end position="82"/>
    </location>
</feature>
<proteinExistence type="predicted"/>
<evidence type="ECO:0000313" key="4">
    <source>
        <dbReference type="Proteomes" id="UP001054252"/>
    </source>
</evidence>
<keyword evidence="1" id="KW-0812">Transmembrane</keyword>
<feature type="signal peptide" evidence="2">
    <location>
        <begin position="1"/>
        <end position="16"/>
    </location>
</feature>
<keyword evidence="1" id="KW-0472">Membrane</keyword>
<evidence type="ECO:0008006" key="5">
    <source>
        <dbReference type="Google" id="ProtNLM"/>
    </source>
</evidence>
<evidence type="ECO:0000256" key="2">
    <source>
        <dbReference type="SAM" id="SignalP"/>
    </source>
</evidence>